<protein>
    <submittedName>
        <fullName evidence="1">Uncharacterized protein</fullName>
    </submittedName>
</protein>
<dbReference type="EMBL" id="QBIY01013388">
    <property type="protein sequence ID" value="RXN05839.1"/>
    <property type="molecule type" value="Genomic_DNA"/>
</dbReference>
<sequence length="203" mass="22383">MILIQNWLQTFEQQYYKQHDINNSKPAAAMNKDVRRKKCPDIQISFVSHQVMQEGDFPPESGTILDKLSGTPLKSNTSCCRDSDESTTPKREIHTGLHVLHECTCCHTSVTWFLTSALHSALLGSPVEFGADLSSGLWERGGRQSHLECDCMFLPAGITPALRDSVPTHAASRNLTAQPVCVRPRATDASPAHLTLAEQSDRG</sequence>
<organism evidence="1 2">
    <name type="scientific">Labeo rohita</name>
    <name type="common">Indian major carp</name>
    <name type="synonym">Cyprinus rohita</name>
    <dbReference type="NCBI Taxonomy" id="84645"/>
    <lineage>
        <taxon>Eukaryota</taxon>
        <taxon>Metazoa</taxon>
        <taxon>Chordata</taxon>
        <taxon>Craniata</taxon>
        <taxon>Vertebrata</taxon>
        <taxon>Euteleostomi</taxon>
        <taxon>Actinopterygii</taxon>
        <taxon>Neopterygii</taxon>
        <taxon>Teleostei</taxon>
        <taxon>Ostariophysi</taxon>
        <taxon>Cypriniformes</taxon>
        <taxon>Cyprinidae</taxon>
        <taxon>Labeoninae</taxon>
        <taxon>Labeonini</taxon>
        <taxon>Labeo</taxon>
    </lineage>
</organism>
<evidence type="ECO:0000313" key="2">
    <source>
        <dbReference type="Proteomes" id="UP000290572"/>
    </source>
</evidence>
<keyword evidence="2" id="KW-1185">Reference proteome</keyword>
<accession>A0A498LC03</accession>
<dbReference type="AlphaFoldDB" id="A0A498LC03"/>
<comment type="caution">
    <text evidence="1">The sequence shown here is derived from an EMBL/GenBank/DDBJ whole genome shotgun (WGS) entry which is preliminary data.</text>
</comment>
<reference evidence="1 2" key="1">
    <citation type="submission" date="2018-03" db="EMBL/GenBank/DDBJ databases">
        <title>Draft genome sequence of Rohu Carp (Labeo rohita).</title>
        <authorList>
            <person name="Das P."/>
            <person name="Kushwaha B."/>
            <person name="Joshi C.G."/>
            <person name="Kumar D."/>
            <person name="Nagpure N.S."/>
            <person name="Sahoo L."/>
            <person name="Das S.P."/>
            <person name="Bit A."/>
            <person name="Patnaik S."/>
            <person name="Meher P.K."/>
            <person name="Jayasankar P."/>
            <person name="Koringa P.G."/>
            <person name="Patel N.V."/>
            <person name="Hinsu A.T."/>
            <person name="Kumar R."/>
            <person name="Pandey M."/>
            <person name="Agarwal S."/>
            <person name="Srivastava S."/>
            <person name="Singh M."/>
            <person name="Iquebal M.A."/>
            <person name="Jaiswal S."/>
            <person name="Angadi U.B."/>
            <person name="Kumar N."/>
            <person name="Raza M."/>
            <person name="Shah T.M."/>
            <person name="Rai A."/>
            <person name="Jena J.K."/>
        </authorList>
    </citation>
    <scope>NUCLEOTIDE SEQUENCE [LARGE SCALE GENOMIC DNA]</scope>
    <source>
        <strain evidence="1">DASCIFA01</strain>
        <tissue evidence="1">Testis</tissue>
    </source>
</reference>
<name>A0A498LC03_LABRO</name>
<gene>
    <name evidence="1" type="ORF">ROHU_033150</name>
</gene>
<evidence type="ECO:0000313" key="1">
    <source>
        <dbReference type="EMBL" id="RXN05839.1"/>
    </source>
</evidence>
<dbReference type="Proteomes" id="UP000290572">
    <property type="component" value="Unassembled WGS sequence"/>
</dbReference>
<proteinExistence type="predicted"/>